<protein>
    <submittedName>
        <fullName evidence="2">Irregular chiasm C-roughest protein-like</fullName>
    </submittedName>
</protein>
<reference evidence="2 3" key="1">
    <citation type="journal article" date="2017" name="Gigascience">
        <title>Draft genome of the honey bee ectoparasitic mite, Tropilaelaps mercedesae, is shaped by the parasitic life history.</title>
        <authorList>
            <person name="Dong X."/>
            <person name="Armstrong S.D."/>
            <person name="Xia D."/>
            <person name="Makepeace B.L."/>
            <person name="Darby A.C."/>
            <person name="Kadowaki T."/>
        </authorList>
    </citation>
    <scope>NUCLEOTIDE SEQUENCE [LARGE SCALE GENOMIC DNA]</scope>
    <source>
        <strain evidence="2">Wuxi-XJTLU</strain>
    </source>
</reference>
<feature type="region of interest" description="Disordered" evidence="1">
    <location>
        <begin position="326"/>
        <end position="347"/>
    </location>
</feature>
<evidence type="ECO:0000313" key="2">
    <source>
        <dbReference type="EMBL" id="OQR72916.1"/>
    </source>
</evidence>
<gene>
    <name evidence="2" type="ORF">BIW11_10073</name>
</gene>
<dbReference type="Proteomes" id="UP000192247">
    <property type="component" value="Unassembled WGS sequence"/>
</dbReference>
<evidence type="ECO:0000256" key="1">
    <source>
        <dbReference type="SAM" id="MobiDB-lite"/>
    </source>
</evidence>
<proteinExistence type="predicted"/>
<sequence length="347" mass="36043">FKETPSKPLSTGALMSDKDNNSSGGESEIKAEIRTASSLSNENSSPQHTPVAPAMDSSWDSGGPPDASTLPPYKSLNDYVSSPHQTTTSTIRSNKPPEPPQQQNSGGYGGNGSNNGGCVAGSGGGGGGFVGIGPCAMGDYMTANSDYGVMLPMQSLPPLSPHTSPAHAVHPLSVLNGGVHISPQHLPAIPSHQQLHKGQQQQQQLPLTHHLPVMTNNSLYATGALSAALVLPQYSQPDPNQAHLSLSRVNKGNIHYFENLPTRTAPSAVRTSHTRKSCRVVGRQKTVGADARENLSFAGVTFFRHPAPGDGAGSAEKTTLAMNTEAASESSTTAVDASWASQNAAVS</sequence>
<accession>A0A1V9XHK8</accession>
<feature type="compositionally biased region" description="Polar residues" evidence="1">
    <location>
        <begin position="35"/>
        <end position="48"/>
    </location>
</feature>
<comment type="caution">
    <text evidence="2">The sequence shown here is derived from an EMBL/GenBank/DDBJ whole genome shotgun (WGS) entry which is preliminary data.</text>
</comment>
<feature type="non-terminal residue" evidence="2">
    <location>
        <position position="1"/>
    </location>
</feature>
<name>A0A1V9XHK8_9ACAR</name>
<dbReference type="AlphaFoldDB" id="A0A1V9XHK8"/>
<dbReference type="InParanoid" id="A0A1V9XHK8"/>
<keyword evidence="3" id="KW-1185">Reference proteome</keyword>
<feature type="region of interest" description="Disordered" evidence="1">
    <location>
        <begin position="1"/>
        <end position="111"/>
    </location>
</feature>
<organism evidence="2 3">
    <name type="scientific">Tropilaelaps mercedesae</name>
    <dbReference type="NCBI Taxonomy" id="418985"/>
    <lineage>
        <taxon>Eukaryota</taxon>
        <taxon>Metazoa</taxon>
        <taxon>Ecdysozoa</taxon>
        <taxon>Arthropoda</taxon>
        <taxon>Chelicerata</taxon>
        <taxon>Arachnida</taxon>
        <taxon>Acari</taxon>
        <taxon>Parasitiformes</taxon>
        <taxon>Mesostigmata</taxon>
        <taxon>Gamasina</taxon>
        <taxon>Dermanyssoidea</taxon>
        <taxon>Laelapidae</taxon>
        <taxon>Tropilaelaps</taxon>
    </lineage>
</organism>
<feature type="compositionally biased region" description="Polar residues" evidence="1">
    <location>
        <begin position="78"/>
        <end position="93"/>
    </location>
</feature>
<evidence type="ECO:0000313" key="3">
    <source>
        <dbReference type="Proteomes" id="UP000192247"/>
    </source>
</evidence>
<dbReference type="EMBL" id="MNPL01010813">
    <property type="protein sequence ID" value="OQR72916.1"/>
    <property type="molecule type" value="Genomic_DNA"/>
</dbReference>